<proteinExistence type="predicted"/>
<name>A0A853CS84_9MICO</name>
<protein>
    <submittedName>
        <fullName evidence="2">L-rhamnose mutarotase</fullName>
        <ecNumber evidence="2">5.1.3.32</ecNumber>
    </submittedName>
</protein>
<reference evidence="2 3" key="1">
    <citation type="submission" date="2020-07" db="EMBL/GenBank/DDBJ databases">
        <title>Sequencing the genomes of 1000 actinobacteria strains.</title>
        <authorList>
            <person name="Klenk H.-P."/>
        </authorList>
    </citation>
    <scope>NUCLEOTIDE SEQUENCE [LARGE SCALE GENOMIC DNA]</scope>
    <source>
        <strain evidence="2 3">DSM 15165</strain>
    </source>
</reference>
<dbReference type="Pfam" id="PF05336">
    <property type="entry name" value="rhaM"/>
    <property type="match status" value="1"/>
</dbReference>
<dbReference type="Gene3D" id="3.30.70.100">
    <property type="match status" value="1"/>
</dbReference>
<evidence type="ECO:0000313" key="3">
    <source>
        <dbReference type="Proteomes" id="UP000578352"/>
    </source>
</evidence>
<keyword evidence="2" id="KW-0413">Isomerase</keyword>
<dbReference type="InterPro" id="IPR008000">
    <property type="entry name" value="Rham/fucose_mutarotase"/>
</dbReference>
<feature type="region of interest" description="Disordered" evidence="1">
    <location>
        <begin position="70"/>
        <end position="120"/>
    </location>
</feature>
<evidence type="ECO:0000313" key="2">
    <source>
        <dbReference type="EMBL" id="NYJ22763.1"/>
    </source>
</evidence>
<comment type="caution">
    <text evidence="2">The sequence shown here is derived from an EMBL/GenBank/DDBJ whole genome shotgun (WGS) entry which is preliminary data.</text>
</comment>
<dbReference type="Proteomes" id="UP000578352">
    <property type="component" value="Unassembled WGS sequence"/>
</dbReference>
<dbReference type="SUPFAM" id="SSF54909">
    <property type="entry name" value="Dimeric alpha+beta barrel"/>
    <property type="match status" value="1"/>
</dbReference>
<dbReference type="EC" id="5.1.3.32" evidence="2"/>
<dbReference type="GO" id="GO:0062192">
    <property type="term" value="F:L-rhamnose mutarotase activity"/>
    <property type="evidence" value="ECO:0007669"/>
    <property type="project" value="UniProtKB-EC"/>
</dbReference>
<accession>A0A853CS84</accession>
<dbReference type="PANTHER" id="PTHR34389:SF2">
    <property type="entry name" value="L-RHAMNOSE MUTAROTASE"/>
    <property type="match status" value="1"/>
</dbReference>
<dbReference type="AlphaFoldDB" id="A0A853CS84"/>
<evidence type="ECO:0000256" key="1">
    <source>
        <dbReference type="SAM" id="MobiDB-lite"/>
    </source>
</evidence>
<dbReference type="EMBL" id="JACCFL010000001">
    <property type="protein sequence ID" value="NYJ22763.1"/>
    <property type="molecule type" value="Genomic_DNA"/>
</dbReference>
<sequence length="120" mass="14010">MAEPLRVCLYTRVRPGMLERYRELHDAIWPGVAERIRLSNFTNYTIFLRGDLLVQYYEYVGDDYEADQAAMQADPESQRWWRETGPCQLDPEPGTPGGPWRELTPIWRLDETGSGQDTTR</sequence>
<gene>
    <name evidence="2" type="ORF">HNR13_001050</name>
</gene>
<dbReference type="RefSeq" id="WP_179604774.1">
    <property type="nucleotide sequence ID" value="NZ_BAABEH010000001.1"/>
</dbReference>
<organism evidence="2 3">
    <name type="scientific">Leifsonia shinshuensis</name>
    <dbReference type="NCBI Taxonomy" id="150026"/>
    <lineage>
        <taxon>Bacteria</taxon>
        <taxon>Bacillati</taxon>
        <taxon>Actinomycetota</taxon>
        <taxon>Actinomycetes</taxon>
        <taxon>Micrococcales</taxon>
        <taxon>Microbacteriaceae</taxon>
        <taxon>Leifsonia</taxon>
    </lineage>
</organism>
<dbReference type="InterPro" id="IPR011008">
    <property type="entry name" value="Dimeric_a/b-barrel"/>
</dbReference>
<dbReference type="PANTHER" id="PTHR34389">
    <property type="entry name" value="L-RHAMNOSE MUTAROTASE"/>
    <property type="match status" value="1"/>
</dbReference>